<organism evidence="1 2">
    <name type="scientific">Pseudoroseomonas cervicalis ATCC 49957</name>
    <dbReference type="NCBI Taxonomy" id="525371"/>
    <lineage>
        <taxon>Bacteria</taxon>
        <taxon>Pseudomonadati</taxon>
        <taxon>Pseudomonadota</taxon>
        <taxon>Alphaproteobacteria</taxon>
        <taxon>Acetobacterales</taxon>
        <taxon>Roseomonadaceae</taxon>
        <taxon>Roseomonas</taxon>
    </lineage>
</organism>
<dbReference type="AlphaFoldDB" id="D5RM91"/>
<dbReference type="EMBL" id="ADVL01000353">
    <property type="protein sequence ID" value="EFH11584.1"/>
    <property type="molecule type" value="Genomic_DNA"/>
</dbReference>
<dbReference type="InterPro" id="IPR018755">
    <property type="entry name" value="Phage_Mu_Gp48"/>
</dbReference>
<dbReference type="Proteomes" id="UP000005324">
    <property type="component" value="Unassembled WGS sequence"/>
</dbReference>
<dbReference type="OrthoDB" id="6592844at2"/>
<keyword evidence="2" id="KW-1185">Reference proteome</keyword>
<comment type="caution">
    <text evidence="1">The sequence shown here is derived from an EMBL/GenBank/DDBJ whole genome shotgun (WGS) entry which is preliminary data.</text>
</comment>
<evidence type="ECO:0000313" key="1">
    <source>
        <dbReference type="EMBL" id="EFH11584.1"/>
    </source>
</evidence>
<accession>D5RM91</accession>
<protein>
    <recommendedName>
        <fullName evidence="3">Phage tail protein</fullName>
    </recommendedName>
</protein>
<dbReference type="Pfam" id="PF10076">
    <property type="entry name" value="Phage_Mu_Gp48"/>
    <property type="match status" value="1"/>
</dbReference>
<dbReference type="HOGENOM" id="CLU_114463_0_0_5"/>
<gene>
    <name evidence="1" type="ORF">HMPREF0731_2202</name>
</gene>
<name>D5RM91_9PROT</name>
<evidence type="ECO:0000313" key="2">
    <source>
        <dbReference type="Proteomes" id="UP000005324"/>
    </source>
</evidence>
<evidence type="ECO:0008006" key="3">
    <source>
        <dbReference type="Google" id="ProtNLM"/>
    </source>
</evidence>
<reference evidence="1 2" key="1">
    <citation type="submission" date="2010-04" db="EMBL/GenBank/DDBJ databases">
        <authorList>
            <person name="Qin X."/>
            <person name="Bachman B."/>
            <person name="Battles P."/>
            <person name="Bell A."/>
            <person name="Bess C."/>
            <person name="Bickham C."/>
            <person name="Chaboub L."/>
            <person name="Chen D."/>
            <person name="Coyle M."/>
            <person name="Deiros D.R."/>
            <person name="Dinh H."/>
            <person name="Forbes L."/>
            <person name="Fowler G."/>
            <person name="Francisco L."/>
            <person name="Fu Q."/>
            <person name="Gubbala S."/>
            <person name="Hale W."/>
            <person name="Han Y."/>
            <person name="Hemphill L."/>
            <person name="Highlander S.K."/>
            <person name="Hirani K."/>
            <person name="Hogues M."/>
            <person name="Jackson L."/>
            <person name="Jakkamsetti A."/>
            <person name="Javaid M."/>
            <person name="Jiang H."/>
            <person name="Korchina V."/>
            <person name="Kovar C."/>
            <person name="Lara F."/>
            <person name="Lee S."/>
            <person name="Mata R."/>
            <person name="Mathew T."/>
            <person name="Moen C."/>
            <person name="Morales K."/>
            <person name="Munidasa M."/>
            <person name="Nazareth L."/>
            <person name="Ngo R."/>
            <person name="Nguyen L."/>
            <person name="Okwuonu G."/>
            <person name="Ongeri F."/>
            <person name="Patil S."/>
            <person name="Petrosino J."/>
            <person name="Pham C."/>
            <person name="Pham P."/>
            <person name="Pu L.-L."/>
            <person name="Puazo M."/>
            <person name="Raj R."/>
            <person name="Reid J."/>
            <person name="Rouhana J."/>
            <person name="Saada N."/>
            <person name="Shang Y."/>
            <person name="Simmons D."/>
            <person name="Thornton R."/>
            <person name="Warren J."/>
            <person name="Weissenberger G."/>
            <person name="Zhang J."/>
            <person name="Zhang L."/>
            <person name="Zhou C."/>
            <person name="Zhu D."/>
            <person name="Muzny D."/>
            <person name="Worley K."/>
            <person name="Gibbs R."/>
        </authorList>
    </citation>
    <scope>NUCLEOTIDE SEQUENCE [LARGE SCALE GENOMIC DNA]</scope>
    <source>
        <strain evidence="1 2">ATCC 49957</strain>
    </source>
</reference>
<dbReference type="RefSeq" id="WP_007004619.1">
    <property type="nucleotide sequence ID" value="NZ_GG770779.1"/>
</dbReference>
<proteinExistence type="predicted"/>
<sequence length="178" mass="18913">MSRAAEDIQAELLTLLPRGWAWPRSPDSVMGRLLLAAAAELARFEAGAEALLLESDPRSADALLPDYERVLGPDPCGRDAADLSVPARRQLVHQRWTARGGATPAFFIRLAASLGVSIQLDEAAPSVCGGSVCGDSLAPPEARFVWRVRVPPGAPGGLPCVLFRLTPSHTTLVIVDMP</sequence>